<protein>
    <submittedName>
        <fullName evidence="1">Uncharacterized protein</fullName>
    </submittedName>
</protein>
<comment type="caution">
    <text evidence="1">The sequence shown here is derived from an EMBL/GenBank/DDBJ whole genome shotgun (WGS) entry which is preliminary data.</text>
</comment>
<name>A0A835SR23_9CHLO</name>
<proteinExistence type="predicted"/>
<organism evidence="1 2">
    <name type="scientific">Chlamydomonas schloesseri</name>
    <dbReference type="NCBI Taxonomy" id="2026947"/>
    <lineage>
        <taxon>Eukaryota</taxon>
        <taxon>Viridiplantae</taxon>
        <taxon>Chlorophyta</taxon>
        <taxon>core chlorophytes</taxon>
        <taxon>Chlorophyceae</taxon>
        <taxon>CS clade</taxon>
        <taxon>Chlamydomonadales</taxon>
        <taxon>Chlamydomonadaceae</taxon>
        <taxon>Chlamydomonas</taxon>
    </lineage>
</organism>
<dbReference type="Pfam" id="PF04749">
    <property type="entry name" value="PLAC8"/>
    <property type="match status" value="1"/>
</dbReference>
<dbReference type="NCBIfam" id="TIGR01571">
    <property type="entry name" value="A_thal_Cys_rich"/>
    <property type="match status" value="1"/>
</dbReference>
<dbReference type="Proteomes" id="UP000613740">
    <property type="component" value="Unassembled WGS sequence"/>
</dbReference>
<evidence type="ECO:0000313" key="2">
    <source>
        <dbReference type="Proteomes" id="UP000613740"/>
    </source>
</evidence>
<accession>A0A835SR23</accession>
<gene>
    <name evidence="1" type="ORF">HYH02_013211</name>
</gene>
<dbReference type="EMBL" id="JAEHOD010000071">
    <property type="protein sequence ID" value="KAG2431634.1"/>
    <property type="molecule type" value="Genomic_DNA"/>
</dbReference>
<keyword evidence="2" id="KW-1185">Reference proteome</keyword>
<reference evidence="1" key="1">
    <citation type="journal article" date="2020" name="bioRxiv">
        <title>Comparative genomics of Chlamydomonas.</title>
        <authorList>
            <person name="Craig R.J."/>
            <person name="Hasan A.R."/>
            <person name="Ness R.W."/>
            <person name="Keightley P.D."/>
        </authorList>
    </citation>
    <scope>NUCLEOTIDE SEQUENCE</scope>
    <source>
        <strain evidence="1">CCAP 11/173</strain>
    </source>
</reference>
<sequence>MARPGMYSTGLFECCSPPGEVALCCVVWWCPCVQYGLNAKHMEPMRDWRTYISRDPDGVPCGGNTWGSCFLYGLLGLTAITLVGSTGGGGLPPCYCALPFHVPLHLQLRAYMRKKYGMQGEATHTCLVDGLSVWCCAPCAICQDAREIMIREAAQRADYFRATSGAAGGSGGSMGAYTPSAPPPPMPYAHPQPQVAYAVVNPHPHVPMAAGEAAGGLDAGIPVTGVPVAPPPPGKRN</sequence>
<dbReference type="PANTHER" id="PTHR15907">
    <property type="entry name" value="DUF614 FAMILY PROTEIN-RELATED"/>
    <property type="match status" value="1"/>
</dbReference>
<dbReference type="AlphaFoldDB" id="A0A835SR23"/>
<evidence type="ECO:0000313" key="1">
    <source>
        <dbReference type="EMBL" id="KAG2431634.1"/>
    </source>
</evidence>
<dbReference type="OrthoDB" id="535279at2759"/>
<dbReference type="InterPro" id="IPR006461">
    <property type="entry name" value="PLAC_motif_containing"/>
</dbReference>